<dbReference type="InterPro" id="IPR027396">
    <property type="entry name" value="DsrEFH-like"/>
</dbReference>
<dbReference type="EMBL" id="CAAJGR010000052">
    <property type="protein sequence ID" value="VHO01953.1"/>
    <property type="molecule type" value="Genomic_DNA"/>
</dbReference>
<dbReference type="GO" id="GO:0005737">
    <property type="term" value="C:cytoplasm"/>
    <property type="evidence" value="ECO:0007669"/>
    <property type="project" value="InterPro"/>
</dbReference>
<sequence length="89" mass="10202">MKLITLTNTNINISELSALCQPQDAILLRQDAVFLCLRHDICWPVKQLYVLDIDVQVRKVSVPDNFSMINPERWVALTIAAKVNLLWPN</sequence>
<dbReference type="Gene3D" id="3.40.1260.10">
    <property type="entry name" value="DsrEFH-like"/>
    <property type="match status" value="1"/>
</dbReference>
<dbReference type="InterPro" id="IPR007215">
    <property type="entry name" value="Sulphur_relay_TusB/DsrH"/>
</dbReference>
<protein>
    <submittedName>
        <fullName evidence="1">Uncharacterized protein</fullName>
    </submittedName>
</protein>
<reference evidence="1" key="1">
    <citation type="submission" date="2019-04" db="EMBL/GenBank/DDBJ databases">
        <authorList>
            <person name="Brambilla D."/>
        </authorList>
    </citation>
    <scope>NUCLEOTIDE SEQUENCE</scope>
    <source>
        <strain evidence="1">BAL1</strain>
    </source>
</reference>
<name>A0A486XHJ6_9GAMM</name>
<dbReference type="Pfam" id="PF04077">
    <property type="entry name" value="DsrH"/>
    <property type="match status" value="1"/>
</dbReference>
<accession>A0A486XHJ6</accession>
<evidence type="ECO:0000313" key="1">
    <source>
        <dbReference type="EMBL" id="VHO01953.1"/>
    </source>
</evidence>
<gene>
    <name evidence="1" type="ORF">BAL341_510</name>
</gene>
<dbReference type="AlphaFoldDB" id="A0A486XHJ6"/>
<dbReference type="SUPFAM" id="SSF75169">
    <property type="entry name" value="DsrEFH-like"/>
    <property type="match status" value="1"/>
</dbReference>
<dbReference type="GO" id="GO:0002143">
    <property type="term" value="P:tRNA wobble position uridine thiolation"/>
    <property type="evidence" value="ECO:0007669"/>
    <property type="project" value="InterPro"/>
</dbReference>
<organism evidence="1">
    <name type="scientific">Rheinheimera sp. BAL341</name>
    <dbReference type="NCBI Taxonomy" id="1708203"/>
    <lineage>
        <taxon>Bacteria</taxon>
        <taxon>Pseudomonadati</taxon>
        <taxon>Pseudomonadota</taxon>
        <taxon>Gammaproteobacteria</taxon>
        <taxon>Chromatiales</taxon>
        <taxon>Chromatiaceae</taxon>
        <taxon>Rheinheimera</taxon>
    </lineage>
</organism>
<proteinExistence type="predicted"/>